<feature type="transmembrane region" description="Helical" evidence="2">
    <location>
        <begin position="249"/>
        <end position="267"/>
    </location>
</feature>
<keyword evidence="1" id="KW-0175">Coiled coil</keyword>
<gene>
    <name evidence="3" type="ORF">K490DRAFT_61052</name>
</gene>
<evidence type="ECO:0000256" key="1">
    <source>
        <dbReference type="SAM" id="Coils"/>
    </source>
</evidence>
<feature type="coiled-coil region" evidence="1">
    <location>
        <begin position="444"/>
        <end position="492"/>
    </location>
</feature>
<keyword evidence="2" id="KW-1133">Transmembrane helix</keyword>
<feature type="transmembrane region" description="Helical" evidence="2">
    <location>
        <begin position="84"/>
        <end position="110"/>
    </location>
</feature>
<evidence type="ECO:0000313" key="3">
    <source>
        <dbReference type="EMBL" id="KAF2091619.1"/>
    </source>
</evidence>
<feature type="transmembrane region" description="Helical" evidence="2">
    <location>
        <begin position="116"/>
        <end position="137"/>
    </location>
</feature>
<feature type="coiled-coil region" evidence="1">
    <location>
        <begin position="378"/>
        <end position="405"/>
    </location>
</feature>
<feature type="transmembrane region" description="Helical" evidence="2">
    <location>
        <begin position="40"/>
        <end position="63"/>
    </location>
</feature>
<dbReference type="AlphaFoldDB" id="A0A9P4I183"/>
<evidence type="ECO:0000256" key="2">
    <source>
        <dbReference type="SAM" id="Phobius"/>
    </source>
</evidence>
<comment type="caution">
    <text evidence="3">The sequence shown here is derived from an EMBL/GenBank/DDBJ whole genome shotgun (WGS) entry which is preliminary data.</text>
</comment>
<reference evidence="3" key="1">
    <citation type="journal article" date="2020" name="Stud. Mycol.">
        <title>101 Dothideomycetes genomes: a test case for predicting lifestyles and emergence of pathogens.</title>
        <authorList>
            <person name="Haridas S."/>
            <person name="Albert R."/>
            <person name="Binder M."/>
            <person name="Bloem J."/>
            <person name="Labutti K."/>
            <person name="Salamov A."/>
            <person name="Andreopoulos B."/>
            <person name="Baker S."/>
            <person name="Barry K."/>
            <person name="Bills G."/>
            <person name="Bluhm B."/>
            <person name="Cannon C."/>
            <person name="Castanera R."/>
            <person name="Culley D."/>
            <person name="Daum C."/>
            <person name="Ezra D."/>
            <person name="Gonzalez J."/>
            <person name="Henrissat B."/>
            <person name="Kuo A."/>
            <person name="Liang C."/>
            <person name="Lipzen A."/>
            <person name="Lutzoni F."/>
            <person name="Magnuson J."/>
            <person name="Mondo S."/>
            <person name="Nolan M."/>
            <person name="Ohm R."/>
            <person name="Pangilinan J."/>
            <person name="Park H.-J."/>
            <person name="Ramirez L."/>
            <person name="Alfaro M."/>
            <person name="Sun H."/>
            <person name="Tritt A."/>
            <person name="Yoshinaga Y."/>
            <person name="Zwiers L.-H."/>
            <person name="Turgeon B."/>
            <person name="Goodwin S."/>
            <person name="Spatafora J."/>
            <person name="Crous P."/>
            <person name="Grigoriev I."/>
        </authorList>
    </citation>
    <scope>NUCLEOTIDE SEQUENCE</scope>
    <source>
        <strain evidence="3">CBS 121410</strain>
    </source>
</reference>
<dbReference type="Proteomes" id="UP000799776">
    <property type="component" value="Unassembled WGS sequence"/>
</dbReference>
<protein>
    <submittedName>
        <fullName evidence="3">Uncharacterized protein</fullName>
    </submittedName>
</protein>
<keyword evidence="4" id="KW-1185">Reference proteome</keyword>
<name>A0A9P4I183_9PEZI</name>
<sequence length="502" mass="56124">MSLDYNVEATEKLGNDLILLILLSLLLTTTYGFSSAAYSYIIAALASAGANVCTSVFSTFALASCKLTLVKSSCITFANSIRRSLLFSGLATIGNILGKLIFAVACVIARQLGMMLFSGMLSVGFKPATLVSFVSVFDKTKEQIDMLVFSELGFARIAPVSLHLSASHLWRTVTTTIETLTETTSNMVRAIWLAVLLKTFSDWYTCTLDLETLLNTSQGLGYLAILVFGTTVTTMLNIITLLASDTACLVFAVCFYTFVLSNVYRKVTPAQEKVRARAMGDTTFRKPGDSLNEINVEEKYRRVLSSHLIHQLTMEKSLDSRNAELKKAQKSIRRLGETIPVWTTRCDELRSQILENNAANRRECQRLRAEISKRDAIIAEKTAQFRDMEAQKEVLEIEVQKKQKEASDNLVACVDHVDGERYDRCKDNLEAALRKFEEFSTLCKEGHENKTDAERAKNQALQKQAGKTKEEMLMLKEDAQKMKAYISELEAENVRLDPEIAY</sequence>
<organism evidence="3 4">
    <name type="scientific">Saccharata proteae CBS 121410</name>
    <dbReference type="NCBI Taxonomy" id="1314787"/>
    <lineage>
        <taxon>Eukaryota</taxon>
        <taxon>Fungi</taxon>
        <taxon>Dikarya</taxon>
        <taxon>Ascomycota</taxon>
        <taxon>Pezizomycotina</taxon>
        <taxon>Dothideomycetes</taxon>
        <taxon>Dothideomycetes incertae sedis</taxon>
        <taxon>Botryosphaeriales</taxon>
        <taxon>Saccharataceae</taxon>
        <taxon>Saccharata</taxon>
    </lineage>
</organism>
<keyword evidence="2" id="KW-0472">Membrane</keyword>
<accession>A0A9P4I183</accession>
<feature type="transmembrane region" description="Helical" evidence="2">
    <location>
        <begin position="220"/>
        <end position="243"/>
    </location>
</feature>
<feature type="transmembrane region" description="Helical" evidence="2">
    <location>
        <begin position="17"/>
        <end position="34"/>
    </location>
</feature>
<proteinExistence type="predicted"/>
<keyword evidence="2" id="KW-0812">Transmembrane</keyword>
<dbReference type="EMBL" id="ML978711">
    <property type="protein sequence ID" value="KAF2091619.1"/>
    <property type="molecule type" value="Genomic_DNA"/>
</dbReference>
<evidence type="ECO:0000313" key="4">
    <source>
        <dbReference type="Proteomes" id="UP000799776"/>
    </source>
</evidence>